<evidence type="ECO:0000313" key="3">
    <source>
        <dbReference type="Proteomes" id="UP000316801"/>
    </source>
</evidence>
<dbReference type="PANTHER" id="PTHR21310">
    <property type="entry name" value="AMINOGLYCOSIDE PHOSPHOTRANSFERASE-RELATED-RELATED"/>
    <property type="match status" value="1"/>
</dbReference>
<feature type="domain" description="Aminoglycoside phosphotransferase" evidence="1">
    <location>
        <begin position="41"/>
        <end position="269"/>
    </location>
</feature>
<dbReference type="EMBL" id="VJMG01000062">
    <property type="protein sequence ID" value="TRL35791.1"/>
    <property type="molecule type" value="Genomic_DNA"/>
</dbReference>
<reference evidence="2 3" key="1">
    <citation type="submission" date="2019-07" db="EMBL/GenBank/DDBJ databases">
        <title>Ln-dependent methylotrophs.</title>
        <authorList>
            <person name="Tani A."/>
        </authorList>
    </citation>
    <scope>NUCLEOTIDE SEQUENCE [LARGE SCALE GENOMIC DNA]</scope>
    <source>
        <strain evidence="2 3">SM12</strain>
    </source>
</reference>
<sequence>MAEKDKTGDDRLRIPVETAAALVAAQFPQWADLPVRPVDVNGWDNCTFRLGDAMKIRMPTAIRYAAQGEKEARWLPHIAAHLPESVARELPVPLAIGRPGEDYPFPWVVQSFIPGKSVAASSAVDRTALAGDLADWLLALHRVPVSDAPPAGPHNFFRGGDLSVYDGETQACLTRCAGRYDRATAAALWQAALSSRWQQAPVFVHGDVSAGNLLLRDGKLAAVIDFGCLGTGDPASDLMMTWTFFAGESRALFRSRIGLDAATFARARGWALWKALLALDKPDTDDGAAHQGALLVIDTLLAEHRAAEHGAPL</sequence>
<comment type="caution">
    <text evidence="2">The sequence shown here is derived from an EMBL/GenBank/DDBJ whole genome shotgun (WGS) entry which is preliminary data.</text>
</comment>
<evidence type="ECO:0000313" key="2">
    <source>
        <dbReference type="EMBL" id="TRL35791.1"/>
    </source>
</evidence>
<proteinExistence type="predicted"/>
<dbReference type="Gene3D" id="3.90.1200.10">
    <property type="match status" value="1"/>
</dbReference>
<dbReference type="Proteomes" id="UP000316801">
    <property type="component" value="Unassembled WGS sequence"/>
</dbReference>
<dbReference type="InterPro" id="IPR051678">
    <property type="entry name" value="AGP_Transferase"/>
</dbReference>
<gene>
    <name evidence="2" type="ORF">FNA46_19495</name>
</gene>
<keyword evidence="3" id="KW-1185">Reference proteome</keyword>
<dbReference type="InterPro" id="IPR011009">
    <property type="entry name" value="Kinase-like_dom_sf"/>
</dbReference>
<dbReference type="RefSeq" id="WP_143126881.1">
    <property type="nucleotide sequence ID" value="NZ_VJMG01000062.1"/>
</dbReference>
<dbReference type="PROSITE" id="PS00109">
    <property type="entry name" value="PROTEIN_KINASE_TYR"/>
    <property type="match status" value="1"/>
</dbReference>
<dbReference type="CDD" id="cd05155">
    <property type="entry name" value="APH_ChoK_like_1"/>
    <property type="match status" value="1"/>
</dbReference>
<organism evidence="2 3">
    <name type="scientific">Rhizobium straminoryzae</name>
    <dbReference type="NCBI Taxonomy" id="1387186"/>
    <lineage>
        <taxon>Bacteria</taxon>
        <taxon>Pseudomonadati</taxon>
        <taxon>Pseudomonadota</taxon>
        <taxon>Alphaproteobacteria</taxon>
        <taxon>Hyphomicrobiales</taxon>
        <taxon>Rhizobiaceae</taxon>
        <taxon>Rhizobium/Agrobacterium group</taxon>
        <taxon>Rhizobium</taxon>
    </lineage>
</organism>
<dbReference type="GO" id="GO:0004672">
    <property type="term" value="F:protein kinase activity"/>
    <property type="evidence" value="ECO:0007669"/>
    <property type="project" value="InterPro"/>
</dbReference>
<dbReference type="Gene3D" id="3.30.200.20">
    <property type="entry name" value="Phosphorylase Kinase, domain 1"/>
    <property type="match status" value="1"/>
</dbReference>
<dbReference type="SUPFAM" id="SSF56112">
    <property type="entry name" value="Protein kinase-like (PK-like)"/>
    <property type="match status" value="1"/>
</dbReference>
<dbReference type="InterPro" id="IPR002575">
    <property type="entry name" value="Aminoglycoside_PTrfase"/>
</dbReference>
<dbReference type="PANTHER" id="PTHR21310:SF42">
    <property type="entry name" value="BIFUNCTIONAL AAC_APH"/>
    <property type="match status" value="1"/>
</dbReference>
<dbReference type="Pfam" id="PF01636">
    <property type="entry name" value="APH"/>
    <property type="match status" value="1"/>
</dbReference>
<evidence type="ECO:0000259" key="1">
    <source>
        <dbReference type="Pfam" id="PF01636"/>
    </source>
</evidence>
<name>A0A549T1S4_9HYPH</name>
<keyword evidence="2" id="KW-0808">Transferase</keyword>
<dbReference type="AlphaFoldDB" id="A0A549T1S4"/>
<dbReference type="InterPro" id="IPR008266">
    <property type="entry name" value="Tyr_kinase_AS"/>
</dbReference>
<protein>
    <submittedName>
        <fullName evidence="2">Aminoglycoside phosphotransferase family protein</fullName>
    </submittedName>
</protein>
<accession>A0A549T1S4</accession>